<proteinExistence type="predicted"/>
<sequence length="175" mass="20306">MRNRIESKDSFLAWCQRVNHAVSGKYADLQDDFAYSDQNDLRSYFIDMTQNEKELAIFAIQKAMGSATLFDFVRQYSHFKAQAYIDSEGAENDKRALELALAEHELKKKEDSYKLTISALGHRNTELEKDNNKMTSECSDYVKRIWALESEVDDLQAELKKLYAFESHIKSLLNN</sequence>
<name>A0A6M3LSM7_9ZZZZ</name>
<evidence type="ECO:0000313" key="1">
    <source>
        <dbReference type="EMBL" id="QJA97129.1"/>
    </source>
</evidence>
<dbReference type="EMBL" id="MT143465">
    <property type="protein sequence ID" value="QJA97129.1"/>
    <property type="molecule type" value="Genomic_DNA"/>
</dbReference>
<reference evidence="1" key="1">
    <citation type="submission" date="2020-03" db="EMBL/GenBank/DDBJ databases">
        <title>The deep terrestrial virosphere.</title>
        <authorList>
            <person name="Holmfeldt K."/>
            <person name="Nilsson E."/>
            <person name="Simone D."/>
            <person name="Lopez-Fernandez M."/>
            <person name="Wu X."/>
            <person name="de Brujin I."/>
            <person name="Lundin D."/>
            <person name="Andersson A."/>
            <person name="Bertilsson S."/>
            <person name="Dopson M."/>
        </authorList>
    </citation>
    <scope>NUCLEOTIDE SEQUENCE</scope>
    <source>
        <strain evidence="1">MM415B06668</strain>
    </source>
</reference>
<dbReference type="AlphaFoldDB" id="A0A6M3LSM7"/>
<organism evidence="1">
    <name type="scientific">viral metagenome</name>
    <dbReference type="NCBI Taxonomy" id="1070528"/>
    <lineage>
        <taxon>unclassified sequences</taxon>
        <taxon>metagenomes</taxon>
        <taxon>organismal metagenomes</taxon>
    </lineage>
</organism>
<protein>
    <submittedName>
        <fullName evidence="1">Uncharacterized protein</fullName>
    </submittedName>
</protein>
<accession>A0A6M3LSM7</accession>
<gene>
    <name evidence="1" type="ORF">MM415B06668_0003</name>
</gene>